<dbReference type="InterPro" id="IPR006072">
    <property type="entry name" value="Odorant/phero-bd_Lep"/>
</dbReference>
<dbReference type="EnsemblMetazoa" id="XM_012690391.3">
    <property type="protein sequence ID" value="XP_012545845.1"/>
    <property type="gene ID" value="LOC100036585"/>
</dbReference>
<organism evidence="5 6">
    <name type="scientific">Bombyx mori</name>
    <name type="common">Silk moth</name>
    <dbReference type="NCBI Taxonomy" id="7091"/>
    <lineage>
        <taxon>Eukaryota</taxon>
        <taxon>Metazoa</taxon>
        <taxon>Ecdysozoa</taxon>
        <taxon>Arthropoda</taxon>
        <taxon>Hexapoda</taxon>
        <taxon>Insecta</taxon>
        <taxon>Pterygota</taxon>
        <taxon>Neoptera</taxon>
        <taxon>Endopterygota</taxon>
        <taxon>Lepidoptera</taxon>
        <taxon>Glossata</taxon>
        <taxon>Ditrysia</taxon>
        <taxon>Bombycoidea</taxon>
        <taxon>Bombycidae</taxon>
        <taxon>Bombycinae</taxon>
        <taxon>Bombyx</taxon>
    </lineage>
</organism>
<dbReference type="SMART" id="SM00708">
    <property type="entry name" value="PhBP"/>
    <property type="match status" value="1"/>
</dbReference>
<feature type="chain" id="PRO_5035906786" description="Pheromone binding protein 2" evidence="4">
    <location>
        <begin position="18"/>
        <end position="163"/>
    </location>
</feature>
<feature type="disulfide bond" evidence="3">
    <location>
        <begin position="36"/>
        <end position="71"/>
    </location>
</feature>
<keyword evidence="3" id="KW-1015">Disulfide bond</keyword>
<dbReference type="PRINTS" id="PR00484">
    <property type="entry name" value="PBPGOBP"/>
</dbReference>
<keyword evidence="6" id="KW-1185">Reference proteome</keyword>
<dbReference type="RefSeq" id="XP_012545845.1">
    <property type="nucleotide sequence ID" value="XM_012690391.4"/>
</dbReference>
<dbReference type="AlphaFoldDB" id="A0A8R2C627"/>
<dbReference type="InterPro" id="IPR006170">
    <property type="entry name" value="PBP/GOBP"/>
</dbReference>
<dbReference type="CDD" id="cd23992">
    <property type="entry name" value="PBP_GOBP"/>
    <property type="match status" value="1"/>
</dbReference>
<dbReference type="GeneID" id="100036585"/>
<dbReference type="Gene3D" id="1.10.238.20">
    <property type="entry name" value="Pheromone/general odorant binding protein domain"/>
    <property type="match status" value="1"/>
</dbReference>
<feature type="disulfide bond" evidence="3">
    <location>
        <begin position="114"/>
        <end position="134"/>
    </location>
</feature>
<sequence length="163" mass="18560">MKLQVVLVVLTVEMVCGSRDVMTNLSIQFAKPLEACKKEMGLTETVLKDFYNFWIEDYEFTDRNTGCAILCMSKKLELMDGDYNLHHGKAHEFARKHGADETMAKQLVDLIHGCSQSVATMPDECERTLKVAKCFIAEIHKLKWAPDVELLMAEVLNEVSWKS</sequence>
<dbReference type="PIRSF" id="PIRSF015604">
    <property type="entry name" value="Odorant/phero_bd"/>
    <property type="match status" value="1"/>
</dbReference>
<dbReference type="Proteomes" id="UP000005204">
    <property type="component" value="Unassembled WGS sequence"/>
</dbReference>
<evidence type="ECO:0008006" key="7">
    <source>
        <dbReference type="Google" id="ProtNLM"/>
    </source>
</evidence>
<evidence type="ECO:0000256" key="3">
    <source>
        <dbReference type="PIRSR" id="PIRSR015604-1"/>
    </source>
</evidence>
<evidence type="ECO:0000256" key="4">
    <source>
        <dbReference type="SAM" id="SignalP"/>
    </source>
</evidence>
<feature type="signal peptide" evidence="4">
    <location>
        <begin position="1"/>
        <end position="17"/>
    </location>
</feature>
<evidence type="ECO:0000313" key="5">
    <source>
        <dbReference type="EnsemblMetazoa" id="XP_012545845.1"/>
    </source>
</evidence>
<evidence type="ECO:0000313" key="6">
    <source>
        <dbReference type="Proteomes" id="UP000005204"/>
    </source>
</evidence>
<name>A0A8R2C627_BOMMO</name>
<protein>
    <recommendedName>
        <fullName evidence="7">Pheromone binding protein 2</fullName>
    </recommendedName>
</protein>
<keyword evidence="2" id="KW-0813">Transport</keyword>
<dbReference type="InterPro" id="IPR036728">
    <property type="entry name" value="PBP_GOBP_sf"/>
</dbReference>
<evidence type="ECO:0000256" key="1">
    <source>
        <dbReference type="ARBA" id="ARBA00008098"/>
    </source>
</evidence>
<dbReference type="GO" id="GO:0005549">
    <property type="term" value="F:odorant binding"/>
    <property type="evidence" value="ECO:0007669"/>
    <property type="project" value="InterPro"/>
</dbReference>
<feature type="disulfide bond" evidence="3">
    <location>
        <begin position="67"/>
        <end position="125"/>
    </location>
</feature>
<dbReference type="OrthoDB" id="7413278at2759"/>
<evidence type="ECO:0000256" key="2">
    <source>
        <dbReference type="ARBA" id="ARBA00022448"/>
    </source>
</evidence>
<dbReference type="Pfam" id="PF01395">
    <property type="entry name" value="PBP_GOBP"/>
    <property type="match status" value="1"/>
</dbReference>
<dbReference type="SUPFAM" id="SSF47565">
    <property type="entry name" value="Insect pheromone/odorant-binding proteins"/>
    <property type="match status" value="1"/>
</dbReference>
<comment type="similarity">
    <text evidence="1">Belongs to the PBP/GOBP family.</text>
</comment>
<proteinExistence type="inferred from homology"/>
<reference evidence="6" key="1">
    <citation type="journal article" date="2008" name="Insect Biochem. Mol. Biol.">
        <title>The genome of a lepidopteran model insect, the silkworm Bombyx mori.</title>
        <authorList>
            <consortium name="International Silkworm Genome Consortium"/>
        </authorList>
    </citation>
    <scope>NUCLEOTIDE SEQUENCE [LARGE SCALE GENOMIC DNA]</scope>
    <source>
        <strain evidence="6">p50T</strain>
    </source>
</reference>
<accession>A0A8R2C627</accession>
<keyword evidence="4" id="KW-0732">Signal</keyword>
<dbReference type="KEGG" id="bmor:100036585"/>
<reference evidence="5" key="2">
    <citation type="submission" date="2022-06" db="UniProtKB">
        <authorList>
            <consortium name="EnsemblMetazoa"/>
        </authorList>
    </citation>
    <scope>IDENTIFICATION</scope>
    <source>
        <strain evidence="5">p50T (Dazao)</strain>
    </source>
</reference>